<reference evidence="2" key="1">
    <citation type="journal article" date="2022" name="Microbiol. Resour. Announc.">
        <title>Draft Genome Sequence of a Methanogenic Archaeon from West Spitsbergen Permafrost.</title>
        <authorList>
            <person name="Trubitsyn V."/>
            <person name="Rivkina E."/>
            <person name="Shcherbakova V."/>
        </authorList>
    </citation>
    <scope>NUCLEOTIDE SEQUENCE [LARGE SCALE GENOMIC DNA]</scope>
    <source>
        <strain evidence="2">VT</strain>
    </source>
</reference>
<comment type="caution">
    <text evidence="1">The sequence shown here is derived from an EMBL/GenBank/DDBJ whole genome shotgun (WGS) entry which is preliminary data.</text>
</comment>
<dbReference type="RefSeq" id="WP_223791429.1">
    <property type="nucleotide sequence ID" value="NZ_JAIOUQ010000007.1"/>
</dbReference>
<accession>A0A8T5UYP8</accession>
<name>A0A8T5UYP8_9EURY</name>
<evidence type="ECO:0000313" key="1">
    <source>
        <dbReference type="EMBL" id="MBZ2165849.1"/>
    </source>
</evidence>
<proteinExistence type="predicted"/>
<keyword evidence="2" id="KW-1185">Reference proteome</keyword>
<gene>
    <name evidence="1" type="ORF">K8N75_07340</name>
</gene>
<dbReference type="AlphaFoldDB" id="A0A8T5UYP8"/>
<dbReference type="Proteomes" id="UP000825933">
    <property type="component" value="Unassembled WGS sequence"/>
</dbReference>
<sequence>MIKIVDIKTNENQTSTHIFLKFEDTLVNQDLYTYLKEQLDKFKLYTNNDYSTKLEIKYNEHNETLIIEITIIIPVKIMPKELDKSVEIIMNKINLFRNYYESQTEIFKRTKYISD</sequence>
<evidence type="ECO:0000313" key="2">
    <source>
        <dbReference type="Proteomes" id="UP000825933"/>
    </source>
</evidence>
<organism evidence="1 2">
    <name type="scientific">Methanobacterium spitsbergense</name>
    <dbReference type="NCBI Taxonomy" id="2874285"/>
    <lineage>
        <taxon>Archaea</taxon>
        <taxon>Methanobacteriati</taxon>
        <taxon>Methanobacteriota</taxon>
        <taxon>Methanomada group</taxon>
        <taxon>Methanobacteria</taxon>
        <taxon>Methanobacteriales</taxon>
        <taxon>Methanobacteriaceae</taxon>
        <taxon>Methanobacterium</taxon>
    </lineage>
</organism>
<protein>
    <submittedName>
        <fullName evidence="1">Uncharacterized protein</fullName>
    </submittedName>
</protein>
<dbReference type="EMBL" id="JAIOUQ010000007">
    <property type="protein sequence ID" value="MBZ2165849.1"/>
    <property type="molecule type" value="Genomic_DNA"/>
</dbReference>